<feature type="compositionally biased region" description="Pro residues" evidence="1">
    <location>
        <begin position="9"/>
        <end position="23"/>
    </location>
</feature>
<accession>A0A372ZPN5</accession>
<protein>
    <submittedName>
        <fullName evidence="2">Uncharacterized protein</fullName>
    </submittedName>
</protein>
<gene>
    <name evidence="2" type="ORF">DR950_06695</name>
</gene>
<reference evidence="2 3" key="1">
    <citation type="submission" date="2018-08" db="EMBL/GenBank/DDBJ databases">
        <title>Diversity &amp; Physiological Properties of Lignin-Decomposing Actinobacteria from Soil.</title>
        <authorList>
            <person name="Roh S.G."/>
            <person name="Kim S.B."/>
        </authorList>
    </citation>
    <scope>NUCLEOTIDE SEQUENCE [LARGE SCALE GENOMIC DNA]</scope>
    <source>
        <strain evidence="2 3">MMS17-GH009</strain>
    </source>
</reference>
<comment type="caution">
    <text evidence="2">The sequence shown here is derived from an EMBL/GenBank/DDBJ whole genome shotgun (WGS) entry which is preliminary data.</text>
</comment>
<keyword evidence="3" id="KW-1185">Reference proteome</keyword>
<dbReference type="EMBL" id="QVIG01000001">
    <property type="protein sequence ID" value="RGD57524.1"/>
    <property type="molecule type" value="Genomic_DNA"/>
</dbReference>
<dbReference type="AlphaFoldDB" id="A0A372ZPN5"/>
<sequence>MHEADGLPRPAPAPRRPQPPIPPTHHGTFSWRHVPQLLPAQWIRQHFDVPADLHHVLRRAVPLRLVQMTAGGSQKLAASSLDLPWATAGWLLFDARRRLATAGATDEAQAGLRRLAAHLDHDPNPVDYHYRREALARWTLPQTDWNRLAEHLPERTSRRFDDAVRRDIATVLIWADVTQGHPHRAPAVQRARAASHPARSPLQTALSELLSQRRAGRAWDLRPIADALDAYARDLGDAIHLLQSNARLGCGRFRGLVLPGGDEFVDRSGLRRPATSPPSRPP</sequence>
<evidence type="ECO:0000313" key="3">
    <source>
        <dbReference type="Proteomes" id="UP000263377"/>
    </source>
</evidence>
<feature type="region of interest" description="Disordered" evidence="1">
    <location>
        <begin position="1"/>
        <end position="28"/>
    </location>
</feature>
<evidence type="ECO:0000256" key="1">
    <source>
        <dbReference type="SAM" id="MobiDB-lite"/>
    </source>
</evidence>
<proteinExistence type="predicted"/>
<evidence type="ECO:0000313" key="2">
    <source>
        <dbReference type="EMBL" id="RGD57524.1"/>
    </source>
</evidence>
<name>A0A372ZPN5_9ACTN</name>
<dbReference type="Proteomes" id="UP000263377">
    <property type="component" value="Unassembled WGS sequence"/>
</dbReference>
<organism evidence="2 3">
    <name type="scientific">Kitasatospora xanthocidica</name>
    <dbReference type="NCBI Taxonomy" id="83382"/>
    <lineage>
        <taxon>Bacteria</taxon>
        <taxon>Bacillati</taxon>
        <taxon>Actinomycetota</taxon>
        <taxon>Actinomycetes</taxon>
        <taxon>Kitasatosporales</taxon>
        <taxon>Streptomycetaceae</taxon>
        <taxon>Kitasatospora</taxon>
    </lineage>
</organism>